<accession>A0ABM9HTK3</accession>
<proteinExistence type="predicted"/>
<evidence type="ECO:0000259" key="1">
    <source>
        <dbReference type="Pfam" id="PF01890"/>
    </source>
</evidence>
<evidence type="ECO:0000313" key="3">
    <source>
        <dbReference type="Proteomes" id="UP001154272"/>
    </source>
</evidence>
<organism evidence="2 3">
    <name type="scientific">Commensalibacter papalotli</name>
    <name type="common">ex Botero et al. 2024</name>
    <dbReference type="NCBI Taxonomy" id="2972766"/>
    <lineage>
        <taxon>Bacteria</taxon>
        <taxon>Pseudomonadati</taxon>
        <taxon>Pseudomonadota</taxon>
        <taxon>Alphaproteobacteria</taxon>
        <taxon>Acetobacterales</taxon>
        <taxon>Acetobacteraceae</taxon>
    </lineage>
</organism>
<dbReference type="RefSeq" id="WP_282024527.1">
    <property type="nucleotide sequence ID" value="NZ_CAMXCH010000004.1"/>
</dbReference>
<dbReference type="InterPro" id="IPR036518">
    <property type="entry name" value="CobE/GbiG_C_sf"/>
</dbReference>
<protein>
    <recommendedName>
        <fullName evidence="1">CobE/GbiG C-terminal domain-containing protein</fullName>
    </recommendedName>
</protein>
<dbReference type="Gene3D" id="3.30.420.180">
    <property type="entry name" value="CobE/GbiG C-terminal domain"/>
    <property type="match status" value="1"/>
</dbReference>
<sequence>MTHLQPAIIGMGFSKKSTAINLKETLDCFLKQHQYTLITLALAAFKQQDQNTLQLQTLIDAPVHYISYETLKNLQPQCQSYSPMAAQHIGLGAVAEACVLAMMGQNDHLLIPKIIYNKVSFSVALKGDPS</sequence>
<comment type="caution">
    <text evidence="2">The sequence shown here is derived from an EMBL/GenBank/DDBJ whole genome shotgun (WGS) entry which is preliminary data.</text>
</comment>
<dbReference type="Proteomes" id="UP001154272">
    <property type="component" value="Unassembled WGS sequence"/>
</dbReference>
<gene>
    <name evidence="2" type="ORF">R83534S58_LOCUS1902</name>
</gene>
<dbReference type="Pfam" id="PF01890">
    <property type="entry name" value="CbiG_C"/>
    <property type="match status" value="1"/>
</dbReference>
<reference evidence="2" key="1">
    <citation type="submission" date="2022-10" db="EMBL/GenBank/DDBJ databases">
        <authorList>
            <person name="Botero Cardona J."/>
        </authorList>
    </citation>
    <scope>NUCLEOTIDE SEQUENCE</scope>
    <source>
        <strain evidence="2">R-83534</strain>
    </source>
</reference>
<evidence type="ECO:0000313" key="2">
    <source>
        <dbReference type="EMBL" id="CAI3954247.1"/>
    </source>
</evidence>
<dbReference type="SUPFAM" id="SSF159664">
    <property type="entry name" value="CobE/GbiG C-terminal domain-like"/>
    <property type="match status" value="1"/>
</dbReference>
<name>A0ABM9HTK3_9PROT</name>
<feature type="domain" description="CobE/GbiG C-terminal" evidence="1">
    <location>
        <begin position="8"/>
        <end position="124"/>
    </location>
</feature>
<keyword evidence="3" id="KW-1185">Reference proteome</keyword>
<dbReference type="EMBL" id="CAMXCH010000004">
    <property type="protein sequence ID" value="CAI3954247.1"/>
    <property type="molecule type" value="Genomic_DNA"/>
</dbReference>
<dbReference type="InterPro" id="IPR002750">
    <property type="entry name" value="CobE/GbiG_C"/>
</dbReference>